<keyword evidence="3" id="KW-1185">Reference proteome</keyword>
<evidence type="ECO:0000259" key="1">
    <source>
        <dbReference type="Pfam" id="PF01918"/>
    </source>
</evidence>
<evidence type="ECO:0000313" key="3">
    <source>
        <dbReference type="Proteomes" id="UP001457282"/>
    </source>
</evidence>
<dbReference type="GO" id="GO:0005634">
    <property type="term" value="C:nucleus"/>
    <property type="evidence" value="ECO:0007669"/>
    <property type="project" value="TreeGrafter"/>
</dbReference>
<dbReference type="AlphaFoldDB" id="A0AAW1X3Y3"/>
<gene>
    <name evidence="2" type="ORF">M0R45_018322</name>
</gene>
<sequence length="147" mass="16024">MEASTMAVIAVEREAKNDKKPVVVVGGGDEAKNTAIAATESTRKLKNKNRIHVSNTKRPLYFYCNLAKRFIKQYNDVELTALGMAIPTVITISEILKRTGLAVEKKISISTVAGSKDEEKGRIVQKPQIEILLGKAEKLEQTAVAAA</sequence>
<dbReference type="Gene3D" id="3.30.110.20">
    <property type="entry name" value="Alba-like domain"/>
    <property type="match status" value="1"/>
</dbReference>
<dbReference type="EMBL" id="JBEDUW010000004">
    <property type="protein sequence ID" value="KAK9931026.1"/>
    <property type="molecule type" value="Genomic_DNA"/>
</dbReference>
<proteinExistence type="predicted"/>
<name>A0AAW1X3Y3_RUBAR</name>
<organism evidence="2 3">
    <name type="scientific">Rubus argutus</name>
    <name type="common">Southern blackberry</name>
    <dbReference type="NCBI Taxonomy" id="59490"/>
    <lineage>
        <taxon>Eukaryota</taxon>
        <taxon>Viridiplantae</taxon>
        <taxon>Streptophyta</taxon>
        <taxon>Embryophyta</taxon>
        <taxon>Tracheophyta</taxon>
        <taxon>Spermatophyta</taxon>
        <taxon>Magnoliopsida</taxon>
        <taxon>eudicotyledons</taxon>
        <taxon>Gunneridae</taxon>
        <taxon>Pentapetalae</taxon>
        <taxon>rosids</taxon>
        <taxon>fabids</taxon>
        <taxon>Rosales</taxon>
        <taxon>Rosaceae</taxon>
        <taxon>Rosoideae</taxon>
        <taxon>Rosoideae incertae sedis</taxon>
        <taxon>Rubus</taxon>
    </lineage>
</organism>
<comment type="caution">
    <text evidence="2">The sequence shown here is derived from an EMBL/GenBank/DDBJ whole genome shotgun (WGS) entry which is preliminary data.</text>
</comment>
<protein>
    <recommendedName>
        <fullName evidence="1">DNA/RNA-binding protein Alba-like domain-containing protein</fullName>
    </recommendedName>
</protein>
<dbReference type="PANTHER" id="PTHR31947">
    <property type="entry name" value="DNA/RNA-BINDING PROTEIN ALBA 3"/>
    <property type="match status" value="1"/>
</dbReference>
<dbReference type="Proteomes" id="UP001457282">
    <property type="component" value="Unassembled WGS sequence"/>
</dbReference>
<dbReference type="GO" id="GO:0003723">
    <property type="term" value="F:RNA binding"/>
    <property type="evidence" value="ECO:0007669"/>
    <property type="project" value="TreeGrafter"/>
</dbReference>
<feature type="domain" description="DNA/RNA-binding protein Alba-like" evidence="1">
    <location>
        <begin position="49"/>
        <end position="111"/>
    </location>
</feature>
<dbReference type="PANTHER" id="PTHR31947:SF19">
    <property type="entry name" value="ALBA DNA_RNA-BINDING PROTEIN"/>
    <property type="match status" value="1"/>
</dbReference>
<dbReference type="InterPro" id="IPR002775">
    <property type="entry name" value="DNA/RNA-bd_Alba-like"/>
</dbReference>
<reference evidence="2 3" key="1">
    <citation type="journal article" date="2023" name="G3 (Bethesda)">
        <title>A chromosome-length genome assembly and annotation of blackberry (Rubus argutus, cv. 'Hillquist').</title>
        <authorList>
            <person name="Bruna T."/>
            <person name="Aryal R."/>
            <person name="Dudchenko O."/>
            <person name="Sargent D.J."/>
            <person name="Mead D."/>
            <person name="Buti M."/>
            <person name="Cavallini A."/>
            <person name="Hytonen T."/>
            <person name="Andres J."/>
            <person name="Pham M."/>
            <person name="Weisz D."/>
            <person name="Mascagni F."/>
            <person name="Usai G."/>
            <person name="Natali L."/>
            <person name="Bassil N."/>
            <person name="Fernandez G.E."/>
            <person name="Lomsadze A."/>
            <person name="Armour M."/>
            <person name="Olukolu B."/>
            <person name="Poorten T."/>
            <person name="Britton C."/>
            <person name="Davik J."/>
            <person name="Ashrafi H."/>
            <person name="Aiden E.L."/>
            <person name="Borodovsky M."/>
            <person name="Worthington M."/>
        </authorList>
    </citation>
    <scope>NUCLEOTIDE SEQUENCE [LARGE SCALE GENOMIC DNA]</scope>
    <source>
        <strain evidence="2">PI 553951</strain>
    </source>
</reference>
<evidence type="ECO:0000313" key="2">
    <source>
        <dbReference type="EMBL" id="KAK9931026.1"/>
    </source>
</evidence>
<dbReference type="InterPro" id="IPR014560">
    <property type="entry name" value="UCP030333_Alba"/>
</dbReference>
<accession>A0AAW1X3Y3</accession>
<dbReference type="Pfam" id="PF01918">
    <property type="entry name" value="Alba"/>
    <property type="match status" value="1"/>
</dbReference>
<dbReference type="InterPro" id="IPR036882">
    <property type="entry name" value="Alba-like_dom_sf"/>
</dbReference>
<dbReference type="SUPFAM" id="SSF82704">
    <property type="entry name" value="AlbA-like"/>
    <property type="match status" value="1"/>
</dbReference>